<protein>
    <submittedName>
        <fullName evidence="2">Peptidase M24</fullName>
    </submittedName>
</protein>
<dbReference type="SUPFAM" id="SSF53092">
    <property type="entry name" value="Creatinase/prolidase N-terminal domain"/>
    <property type="match status" value="1"/>
</dbReference>
<evidence type="ECO:0000313" key="3">
    <source>
        <dbReference type="Proteomes" id="UP000193144"/>
    </source>
</evidence>
<evidence type="ECO:0000313" key="2">
    <source>
        <dbReference type="EMBL" id="ORY16129.1"/>
    </source>
</evidence>
<gene>
    <name evidence="2" type="ORF">BCR34DRAFT_584587</name>
</gene>
<accession>A0A1Y2A0U7</accession>
<proteinExistence type="predicted"/>
<dbReference type="PANTHER" id="PTHR46112:SF2">
    <property type="entry name" value="XAA-PRO AMINOPEPTIDASE P-RELATED"/>
    <property type="match status" value="1"/>
</dbReference>
<dbReference type="InterPro" id="IPR036005">
    <property type="entry name" value="Creatinase/aminopeptidase-like"/>
</dbReference>
<name>A0A1Y2A0U7_9PLEO</name>
<feature type="domain" description="Peptidase M24" evidence="1">
    <location>
        <begin position="208"/>
        <end position="418"/>
    </location>
</feature>
<dbReference type="Proteomes" id="UP000193144">
    <property type="component" value="Unassembled WGS sequence"/>
</dbReference>
<dbReference type="Gene3D" id="3.90.230.10">
    <property type="entry name" value="Creatinase/methionine aminopeptidase superfamily"/>
    <property type="match status" value="1"/>
</dbReference>
<dbReference type="InterPro" id="IPR000994">
    <property type="entry name" value="Pept_M24"/>
</dbReference>
<sequence length="436" mass="48574">MYHVWSHSNPLSALSSKSQFQKCSIDTYRATGLRFLKTAERPPLEEYILRRNNLAEALVADGIDAFLVEPGYTFSYYANVTQPEWEVWEPEERPFLMVIRPAKLANGSVIANATFLVPHFEEVRARLLRMPFIEKISTVTYEEHWNPYTTLWESTIWGDTLSPTLMVDEEMRDFISRGLASNGFTVVGLGGKVEAVRQIKTERELGILRAVNTGTVEAIRAMRKCLYRGVTEKEVAEVLDNTMRAAGMDPFFDIVEFGKQAALPHGGHDGTATLQPGDFVLIDVGAHLYGYSSDVCRTFYPPFFQNPPPPEYNLTEKLDVWKLVLDAQAASVNAMVPNGTAASVDLAARGIIEAAGYGKEFTHRLGHSLGIKAHESPYLNKGNFGSILRSGMVFTSEPGVYVSNRFGVRHEDILVVREDGEAENISGGFARSPWNP</sequence>
<dbReference type="InterPro" id="IPR029149">
    <property type="entry name" value="Creatin/AminoP/Spt16_N"/>
</dbReference>
<evidence type="ECO:0000259" key="1">
    <source>
        <dbReference type="Pfam" id="PF00557"/>
    </source>
</evidence>
<dbReference type="AlphaFoldDB" id="A0A1Y2A0U7"/>
<comment type="caution">
    <text evidence="2">The sequence shown here is derived from an EMBL/GenBank/DDBJ whole genome shotgun (WGS) entry which is preliminary data.</text>
</comment>
<reference evidence="2 3" key="1">
    <citation type="submission" date="2016-07" db="EMBL/GenBank/DDBJ databases">
        <title>Pervasive Adenine N6-methylation of Active Genes in Fungi.</title>
        <authorList>
            <consortium name="DOE Joint Genome Institute"/>
            <person name="Mondo S.J."/>
            <person name="Dannebaum R.O."/>
            <person name="Kuo R.C."/>
            <person name="Labutti K."/>
            <person name="Haridas S."/>
            <person name="Kuo A."/>
            <person name="Salamov A."/>
            <person name="Ahrendt S.R."/>
            <person name="Lipzen A."/>
            <person name="Sullivan W."/>
            <person name="Andreopoulos W.B."/>
            <person name="Clum A."/>
            <person name="Lindquist E."/>
            <person name="Daum C."/>
            <person name="Ramamoorthy G.K."/>
            <person name="Gryganskyi A."/>
            <person name="Culley D."/>
            <person name="Magnuson J.K."/>
            <person name="James T.Y."/>
            <person name="O'Malley M.A."/>
            <person name="Stajich J.E."/>
            <person name="Spatafora J.W."/>
            <person name="Visel A."/>
            <person name="Grigoriev I.V."/>
        </authorList>
    </citation>
    <scope>NUCLEOTIDE SEQUENCE [LARGE SCALE GENOMIC DNA]</scope>
    <source>
        <strain evidence="2 3">CBS 115471</strain>
    </source>
</reference>
<dbReference type="PANTHER" id="PTHR46112">
    <property type="entry name" value="AMINOPEPTIDASE"/>
    <property type="match status" value="1"/>
</dbReference>
<dbReference type="STRING" id="1231657.A0A1Y2A0U7"/>
<dbReference type="InterPro" id="IPR050659">
    <property type="entry name" value="Peptidase_M24B"/>
</dbReference>
<keyword evidence="3" id="KW-1185">Reference proteome</keyword>
<organism evidence="2 3">
    <name type="scientific">Clohesyomyces aquaticus</name>
    <dbReference type="NCBI Taxonomy" id="1231657"/>
    <lineage>
        <taxon>Eukaryota</taxon>
        <taxon>Fungi</taxon>
        <taxon>Dikarya</taxon>
        <taxon>Ascomycota</taxon>
        <taxon>Pezizomycotina</taxon>
        <taxon>Dothideomycetes</taxon>
        <taxon>Pleosporomycetidae</taxon>
        <taxon>Pleosporales</taxon>
        <taxon>Lindgomycetaceae</taxon>
        <taxon>Clohesyomyces</taxon>
    </lineage>
</organism>
<dbReference type="Pfam" id="PF00557">
    <property type="entry name" value="Peptidase_M24"/>
    <property type="match status" value="1"/>
</dbReference>
<dbReference type="OrthoDB" id="9995434at2759"/>
<dbReference type="Gene3D" id="3.40.350.10">
    <property type="entry name" value="Creatinase/prolidase N-terminal domain"/>
    <property type="match status" value="1"/>
</dbReference>
<dbReference type="EMBL" id="MCFA01000020">
    <property type="protein sequence ID" value="ORY16129.1"/>
    <property type="molecule type" value="Genomic_DNA"/>
</dbReference>
<dbReference type="SUPFAM" id="SSF55920">
    <property type="entry name" value="Creatinase/aminopeptidase"/>
    <property type="match status" value="1"/>
</dbReference>